<evidence type="ECO:0000313" key="3">
    <source>
        <dbReference type="Proteomes" id="UP001629392"/>
    </source>
</evidence>
<keyword evidence="3" id="KW-1185">Reference proteome</keyword>
<protein>
    <recommendedName>
        <fullName evidence="4">Pilus assembly protein TadE</fullName>
    </recommendedName>
</protein>
<accession>A0ABW9EHL1</accession>
<dbReference type="EMBL" id="JAQQCL010000015">
    <property type="protein sequence ID" value="MFM0718545.1"/>
    <property type="molecule type" value="Genomic_DNA"/>
</dbReference>
<keyword evidence="1" id="KW-0472">Membrane</keyword>
<sequence>MRQGQTYVKASAQSGQAMAEFLVSMVMVMSVLLLAIVMLGKFNDVRNRTLMSSRYVAWERTVWTDSDGKKNLAADPGTTEGWSSTYGSAALSVAKADAELKAEVMQRVMAGDAAPISSLDRQQTQLASSQPAMWKDYGGHPLLASVNDVAVGTSETADPASAQSGVALAQWSVPTAAGTPYSAHLSLPTSTLQSGSVSISIAQSSDVLKRLWPKDDQLPAFSGLTFSDTNVLMSNAWVPDGATSNEQLFSEAVPAAHATLVPSGGYSGLQKYAPEISTLEFGRIRRDVVPPDRLNP</sequence>
<reference evidence="2 3" key="1">
    <citation type="journal article" date="2024" name="Chem. Sci.">
        <title>Discovery of megapolipeptins by genome mining of a Burkholderiales bacteria collection.</title>
        <authorList>
            <person name="Paulo B.S."/>
            <person name="Recchia M.J.J."/>
            <person name="Lee S."/>
            <person name="Fergusson C.H."/>
            <person name="Romanowski S.B."/>
            <person name="Hernandez A."/>
            <person name="Krull N."/>
            <person name="Liu D.Y."/>
            <person name="Cavanagh H."/>
            <person name="Bos A."/>
            <person name="Gray C.A."/>
            <person name="Murphy B.T."/>
            <person name="Linington R.G."/>
            <person name="Eustaquio A.S."/>
        </authorList>
    </citation>
    <scope>NUCLEOTIDE SEQUENCE [LARGE SCALE GENOMIC DNA]</scope>
    <source>
        <strain evidence="2 3">RL17-350-BIC-E</strain>
    </source>
</reference>
<evidence type="ECO:0008006" key="4">
    <source>
        <dbReference type="Google" id="ProtNLM"/>
    </source>
</evidence>
<comment type="caution">
    <text evidence="2">The sequence shown here is derived from an EMBL/GenBank/DDBJ whole genome shotgun (WGS) entry which is preliminary data.</text>
</comment>
<keyword evidence="1" id="KW-0812">Transmembrane</keyword>
<evidence type="ECO:0000256" key="1">
    <source>
        <dbReference type="SAM" id="Phobius"/>
    </source>
</evidence>
<gene>
    <name evidence="2" type="ORF">PQQ73_19650</name>
</gene>
<feature type="transmembrane region" description="Helical" evidence="1">
    <location>
        <begin position="21"/>
        <end position="40"/>
    </location>
</feature>
<proteinExistence type="predicted"/>
<organism evidence="2 3">
    <name type="scientific">Paraburkholderia strydomiana</name>
    <dbReference type="NCBI Taxonomy" id="1245417"/>
    <lineage>
        <taxon>Bacteria</taxon>
        <taxon>Pseudomonadati</taxon>
        <taxon>Pseudomonadota</taxon>
        <taxon>Betaproteobacteria</taxon>
        <taxon>Burkholderiales</taxon>
        <taxon>Burkholderiaceae</taxon>
        <taxon>Paraburkholderia</taxon>
    </lineage>
</organism>
<dbReference type="Proteomes" id="UP001629392">
    <property type="component" value="Unassembled WGS sequence"/>
</dbReference>
<name>A0ABW9EHL1_9BURK</name>
<keyword evidence="1" id="KW-1133">Transmembrane helix</keyword>
<dbReference type="RefSeq" id="WP_408154478.1">
    <property type="nucleotide sequence ID" value="NZ_JAQQCL010000015.1"/>
</dbReference>
<evidence type="ECO:0000313" key="2">
    <source>
        <dbReference type="EMBL" id="MFM0718545.1"/>
    </source>
</evidence>